<gene>
    <name evidence="2" type="ORF">E2C01_089746</name>
</gene>
<feature type="region of interest" description="Disordered" evidence="1">
    <location>
        <begin position="1"/>
        <end position="28"/>
    </location>
</feature>
<evidence type="ECO:0000256" key="1">
    <source>
        <dbReference type="SAM" id="MobiDB-lite"/>
    </source>
</evidence>
<keyword evidence="3" id="KW-1185">Reference proteome</keyword>
<protein>
    <submittedName>
        <fullName evidence="2">Uncharacterized protein</fullName>
    </submittedName>
</protein>
<accession>A0A5B7JEF0</accession>
<feature type="compositionally biased region" description="Acidic residues" evidence="1">
    <location>
        <begin position="108"/>
        <end position="118"/>
    </location>
</feature>
<dbReference type="Proteomes" id="UP000324222">
    <property type="component" value="Unassembled WGS sequence"/>
</dbReference>
<name>A0A5B7JEF0_PORTR</name>
<proteinExistence type="predicted"/>
<organism evidence="2 3">
    <name type="scientific">Portunus trituberculatus</name>
    <name type="common">Swimming crab</name>
    <name type="synonym">Neptunus trituberculatus</name>
    <dbReference type="NCBI Taxonomy" id="210409"/>
    <lineage>
        <taxon>Eukaryota</taxon>
        <taxon>Metazoa</taxon>
        <taxon>Ecdysozoa</taxon>
        <taxon>Arthropoda</taxon>
        <taxon>Crustacea</taxon>
        <taxon>Multicrustacea</taxon>
        <taxon>Malacostraca</taxon>
        <taxon>Eumalacostraca</taxon>
        <taxon>Eucarida</taxon>
        <taxon>Decapoda</taxon>
        <taxon>Pleocyemata</taxon>
        <taxon>Brachyura</taxon>
        <taxon>Eubrachyura</taxon>
        <taxon>Portunoidea</taxon>
        <taxon>Portunidae</taxon>
        <taxon>Portuninae</taxon>
        <taxon>Portunus</taxon>
    </lineage>
</organism>
<dbReference type="EMBL" id="VSRR010099122">
    <property type="protein sequence ID" value="MPC94572.1"/>
    <property type="molecule type" value="Genomic_DNA"/>
</dbReference>
<reference evidence="2 3" key="1">
    <citation type="submission" date="2019-05" db="EMBL/GenBank/DDBJ databases">
        <title>Another draft genome of Portunus trituberculatus and its Hox gene families provides insights of decapod evolution.</title>
        <authorList>
            <person name="Jeong J.-H."/>
            <person name="Song I."/>
            <person name="Kim S."/>
            <person name="Choi T."/>
            <person name="Kim D."/>
            <person name="Ryu S."/>
            <person name="Kim W."/>
        </authorList>
    </citation>
    <scope>NUCLEOTIDE SEQUENCE [LARGE SCALE GENOMIC DNA]</scope>
    <source>
        <tissue evidence="2">Muscle</tissue>
    </source>
</reference>
<sequence>MKRSEEKEEGVVMQDSLTPERHNNGLLASTHRTLTNIRLAFNYMGNTTRRKIITTIITHTEIRSSDRQHLLTLTEDGDRQTDRQHLVTLMEDGDRQTDRHMRGQTLQEDGEESVFEAH</sequence>
<feature type="region of interest" description="Disordered" evidence="1">
    <location>
        <begin position="91"/>
        <end position="118"/>
    </location>
</feature>
<feature type="compositionally biased region" description="Basic and acidic residues" evidence="1">
    <location>
        <begin position="92"/>
        <end position="101"/>
    </location>
</feature>
<dbReference type="AlphaFoldDB" id="A0A5B7JEF0"/>
<feature type="compositionally biased region" description="Basic and acidic residues" evidence="1">
    <location>
        <begin position="1"/>
        <end position="10"/>
    </location>
</feature>
<evidence type="ECO:0000313" key="2">
    <source>
        <dbReference type="EMBL" id="MPC94572.1"/>
    </source>
</evidence>
<comment type="caution">
    <text evidence="2">The sequence shown here is derived from an EMBL/GenBank/DDBJ whole genome shotgun (WGS) entry which is preliminary data.</text>
</comment>
<evidence type="ECO:0000313" key="3">
    <source>
        <dbReference type="Proteomes" id="UP000324222"/>
    </source>
</evidence>